<gene>
    <name evidence="6" type="ORF">Amac_048560</name>
</gene>
<name>A0A5M3WT55_9ACTN</name>
<dbReference type="PANTHER" id="PTHR46847">
    <property type="entry name" value="D-ALLOSE-BINDING PERIPLASMIC PROTEIN-RELATED"/>
    <property type="match status" value="1"/>
</dbReference>
<evidence type="ECO:0000256" key="4">
    <source>
        <dbReference type="SAM" id="SignalP"/>
    </source>
</evidence>
<evidence type="ECO:0000313" key="6">
    <source>
        <dbReference type="EMBL" id="GES11259.1"/>
    </source>
</evidence>
<evidence type="ECO:0000256" key="2">
    <source>
        <dbReference type="ARBA" id="ARBA00007639"/>
    </source>
</evidence>
<dbReference type="OrthoDB" id="9808136at2"/>
<evidence type="ECO:0000256" key="3">
    <source>
        <dbReference type="ARBA" id="ARBA00022729"/>
    </source>
</evidence>
<dbReference type="EMBL" id="BLAE01000028">
    <property type="protein sequence ID" value="GES11259.1"/>
    <property type="molecule type" value="Genomic_DNA"/>
</dbReference>
<dbReference type="Pfam" id="PF13407">
    <property type="entry name" value="Peripla_BP_4"/>
    <property type="match status" value="1"/>
</dbReference>
<dbReference type="InterPro" id="IPR025997">
    <property type="entry name" value="SBP_2_dom"/>
</dbReference>
<dbReference type="Gene3D" id="3.40.50.2300">
    <property type="match status" value="2"/>
</dbReference>
<dbReference type="GO" id="GO:0030246">
    <property type="term" value="F:carbohydrate binding"/>
    <property type="evidence" value="ECO:0007669"/>
    <property type="project" value="UniProtKB-ARBA"/>
</dbReference>
<reference evidence="6 7" key="1">
    <citation type="submission" date="2019-10" db="EMBL/GenBank/DDBJ databases">
        <title>Whole genome shotgun sequence of Acrocarpospora macrocephala NBRC 16266.</title>
        <authorList>
            <person name="Ichikawa N."/>
            <person name="Kimura A."/>
            <person name="Kitahashi Y."/>
            <person name="Komaki H."/>
            <person name="Oguchi A."/>
        </authorList>
    </citation>
    <scope>NUCLEOTIDE SEQUENCE [LARGE SCALE GENOMIC DNA]</scope>
    <source>
        <strain evidence="6 7">NBRC 16266</strain>
    </source>
</reference>
<accession>A0A5M3WT55</accession>
<keyword evidence="3 4" id="KW-0732">Signal</keyword>
<feature type="signal peptide" evidence="4">
    <location>
        <begin position="1"/>
        <end position="20"/>
    </location>
</feature>
<keyword evidence="7" id="KW-1185">Reference proteome</keyword>
<dbReference type="InterPro" id="IPR028082">
    <property type="entry name" value="Peripla_BP_I"/>
</dbReference>
<dbReference type="Proteomes" id="UP000331127">
    <property type="component" value="Unassembled WGS sequence"/>
</dbReference>
<comment type="subcellular location">
    <subcellularLocation>
        <location evidence="1">Cell envelope</location>
    </subcellularLocation>
</comment>
<organism evidence="6 7">
    <name type="scientific">Acrocarpospora macrocephala</name>
    <dbReference type="NCBI Taxonomy" id="150177"/>
    <lineage>
        <taxon>Bacteria</taxon>
        <taxon>Bacillati</taxon>
        <taxon>Actinomycetota</taxon>
        <taxon>Actinomycetes</taxon>
        <taxon>Streptosporangiales</taxon>
        <taxon>Streptosporangiaceae</taxon>
        <taxon>Acrocarpospora</taxon>
    </lineage>
</organism>
<feature type="chain" id="PRO_5024404741" description="Periplasmic binding protein domain-containing protein" evidence="4">
    <location>
        <begin position="21"/>
        <end position="344"/>
    </location>
</feature>
<comment type="caution">
    <text evidence="6">The sequence shown here is derived from an EMBL/GenBank/DDBJ whole genome shotgun (WGS) entry which is preliminary data.</text>
</comment>
<dbReference type="SUPFAM" id="SSF53822">
    <property type="entry name" value="Periplasmic binding protein-like I"/>
    <property type="match status" value="1"/>
</dbReference>
<proteinExistence type="inferred from homology"/>
<feature type="domain" description="Periplasmic binding protein" evidence="5">
    <location>
        <begin position="33"/>
        <end position="290"/>
    </location>
</feature>
<dbReference type="GO" id="GO:0030313">
    <property type="term" value="C:cell envelope"/>
    <property type="evidence" value="ECO:0007669"/>
    <property type="project" value="UniProtKB-SubCell"/>
</dbReference>
<sequence>MRRWTIIAAGVLFILPTACATEETSTGTGKTTIGMVTQAWDNPAIKDMADAAIAQAGKHADVELLAQDSANMQDMISKVQTMISRKVDALGIEPWDKQQIMPMLQQAKQANIPVFILQSEVPGTDGNGLVVSSLIGNETEGGKVAGRWLGEQLGGSGRVLVLEGAPADTPGIERANGFEQGLAETAPDAKVVARQPADWARDKALRVTTDLLTANSDIDAIFADNDEMAFGALSALRARKLADKVTLIGYNGTCIGLQATYQGTFAADGVLFLDLIGAEFIDASLATIKGEKVPAKIEPPITLLTTAHLKEIEQGATSVTVNGKPFEVDDLLRARVTKAISGTC</sequence>
<evidence type="ECO:0000259" key="5">
    <source>
        <dbReference type="Pfam" id="PF13407"/>
    </source>
</evidence>
<comment type="similarity">
    <text evidence="2">Belongs to the bacterial solute-binding protein 2 family.</text>
</comment>
<evidence type="ECO:0000313" key="7">
    <source>
        <dbReference type="Proteomes" id="UP000331127"/>
    </source>
</evidence>
<dbReference type="CDD" id="cd01536">
    <property type="entry name" value="PBP1_ABC_sugar_binding-like"/>
    <property type="match status" value="1"/>
</dbReference>
<protein>
    <recommendedName>
        <fullName evidence="5">Periplasmic binding protein domain-containing protein</fullName>
    </recommendedName>
</protein>
<dbReference type="AlphaFoldDB" id="A0A5M3WT55"/>
<evidence type="ECO:0000256" key="1">
    <source>
        <dbReference type="ARBA" id="ARBA00004196"/>
    </source>
</evidence>
<dbReference type="PANTHER" id="PTHR46847:SF1">
    <property type="entry name" value="D-ALLOSE-BINDING PERIPLASMIC PROTEIN-RELATED"/>
    <property type="match status" value="1"/>
</dbReference>